<dbReference type="AlphaFoldDB" id="G0UY34"/>
<evidence type="ECO:0008006" key="3">
    <source>
        <dbReference type="Google" id="ProtNLM"/>
    </source>
</evidence>
<organism evidence="2">
    <name type="scientific">Trypanosoma congolense (strain IL3000)</name>
    <dbReference type="NCBI Taxonomy" id="1068625"/>
    <lineage>
        <taxon>Eukaryota</taxon>
        <taxon>Discoba</taxon>
        <taxon>Euglenozoa</taxon>
        <taxon>Kinetoplastea</taxon>
        <taxon>Metakinetoplastina</taxon>
        <taxon>Trypanosomatida</taxon>
        <taxon>Trypanosomatidae</taxon>
        <taxon>Trypanosoma</taxon>
        <taxon>Nannomonas</taxon>
    </lineage>
</organism>
<feature type="transmembrane region" description="Helical" evidence="1">
    <location>
        <begin position="186"/>
        <end position="205"/>
    </location>
</feature>
<keyword evidence="1" id="KW-1133">Transmembrane helix</keyword>
<reference evidence="2" key="1">
    <citation type="journal article" date="2012" name="Proc. Natl. Acad. Sci. U.S.A.">
        <title>Antigenic diversity is generated by distinct evolutionary mechanisms in African trypanosome species.</title>
        <authorList>
            <person name="Jackson A.P."/>
            <person name="Berry A."/>
            <person name="Aslett M."/>
            <person name="Allison H.C."/>
            <person name="Burton P."/>
            <person name="Vavrova-Anderson J."/>
            <person name="Brown R."/>
            <person name="Browne H."/>
            <person name="Corton N."/>
            <person name="Hauser H."/>
            <person name="Gamble J."/>
            <person name="Gilderthorp R."/>
            <person name="Marcello L."/>
            <person name="McQuillan J."/>
            <person name="Otto T.D."/>
            <person name="Quail M.A."/>
            <person name="Sanders M.J."/>
            <person name="van Tonder A."/>
            <person name="Ginger M.L."/>
            <person name="Field M.C."/>
            <person name="Barry J.D."/>
            <person name="Hertz-Fowler C."/>
            <person name="Berriman M."/>
        </authorList>
    </citation>
    <scope>NUCLEOTIDE SEQUENCE</scope>
    <source>
        <strain evidence="2">IL3000</strain>
    </source>
</reference>
<feature type="transmembrane region" description="Helical" evidence="1">
    <location>
        <begin position="295"/>
        <end position="314"/>
    </location>
</feature>
<keyword evidence="1" id="KW-0472">Membrane</keyword>
<dbReference type="VEuPathDB" id="TriTrypDB:TcIL3000_10_10800"/>
<keyword evidence="1" id="KW-0812">Transmembrane</keyword>
<dbReference type="EMBL" id="HE575323">
    <property type="protein sequence ID" value="CCC94301.1"/>
    <property type="molecule type" value="Genomic_DNA"/>
</dbReference>
<proteinExistence type="predicted"/>
<name>G0UY34_TRYCI</name>
<gene>
    <name evidence="2" type="ORF">TCIL3000_10_10800</name>
</gene>
<evidence type="ECO:0000313" key="2">
    <source>
        <dbReference type="EMBL" id="CCC94301.1"/>
    </source>
</evidence>
<accession>G0UY34</accession>
<protein>
    <recommendedName>
        <fullName evidence="3">Transmembrane protein</fullName>
    </recommendedName>
</protein>
<evidence type="ECO:0000256" key="1">
    <source>
        <dbReference type="SAM" id="Phobius"/>
    </source>
</evidence>
<sequence>MLRLYRLAPFATAIGASRDGHHSTFLVLPPVVTARRAQRSAPGRVRFAKEAHVVSTATPQQSPRAGANIFVNQTGMPVGEVEEGRRGFLGIGKRSGRTMPLNPLSALRPQNVESTEERSSAYFLKAIEKLKGKNKSRKEAFAMKLTIEQQQEIVNHYARTRWYGFLWHPFRNITERQFKWWRRITHFLLMIVSICGVVVALVLYYREVEAVLQLSPEDRRDYQHIVTGMRFSEIYRLSMEVLRKEDPLEALPAPARYRLVLDAARKKGWHKVDWELEGRTRYPRSPLEDMDLIHLSYWAVMYIGAVVTGGGELFSERFGNLMEVERKQKLRDVEASFVHQEVQPPPHSRTNG</sequence>